<name>A0A382MNK7_9ZZZZ</name>
<protein>
    <submittedName>
        <fullName evidence="1">Uncharacterized protein</fullName>
    </submittedName>
</protein>
<reference evidence="1" key="1">
    <citation type="submission" date="2018-05" db="EMBL/GenBank/DDBJ databases">
        <authorList>
            <person name="Lanie J.A."/>
            <person name="Ng W.-L."/>
            <person name="Kazmierczak K.M."/>
            <person name="Andrzejewski T.M."/>
            <person name="Davidsen T.M."/>
            <person name="Wayne K.J."/>
            <person name="Tettelin H."/>
            <person name="Glass J.I."/>
            <person name="Rusch D."/>
            <person name="Podicherti R."/>
            <person name="Tsui H.-C.T."/>
            <person name="Winkler M.E."/>
        </authorList>
    </citation>
    <scope>NUCLEOTIDE SEQUENCE</scope>
</reference>
<sequence length="99" mass="11031">MWLLTNGQWFPPLVMTATGEILFLGLSYSNRSIIAESQISDIRNTRHPAVAGYPGQWRAFCVPFRLGPSVNQNHSGRINNVVTNRNYSPLNDNGPGSWS</sequence>
<dbReference type="AlphaFoldDB" id="A0A382MNK7"/>
<feature type="non-terminal residue" evidence="1">
    <location>
        <position position="99"/>
    </location>
</feature>
<accession>A0A382MNK7</accession>
<gene>
    <name evidence="1" type="ORF">METZ01_LOCUS303417</name>
</gene>
<evidence type="ECO:0000313" key="1">
    <source>
        <dbReference type="EMBL" id="SVC50563.1"/>
    </source>
</evidence>
<proteinExistence type="predicted"/>
<organism evidence="1">
    <name type="scientific">marine metagenome</name>
    <dbReference type="NCBI Taxonomy" id="408172"/>
    <lineage>
        <taxon>unclassified sequences</taxon>
        <taxon>metagenomes</taxon>
        <taxon>ecological metagenomes</taxon>
    </lineage>
</organism>
<dbReference type="EMBL" id="UINC01094916">
    <property type="protein sequence ID" value="SVC50563.1"/>
    <property type="molecule type" value="Genomic_DNA"/>
</dbReference>